<accession>A0A853IBV6</accession>
<name>A0A853IBV6_9GAMM</name>
<keyword evidence="2" id="KW-1185">Reference proteome</keyword>
<dbReference type="AlphaFoldDB" id="A0A853IBV6"/>
<comment type="caution">
    <text evidence="1">The sequence shown here is derived from an EMBL/GenBank/DDBJ whole genome shotgun (WGS) entry which is preliminary data.</text>
</comment>
<dbReference type="EMBL" id="JACCKB010000075">
    <property type="protein sequence ID" value="NYZ69332.1"/>
    <property type="molecule type" value="Genomic_DNA"/>
</dbReference>
<organism evidence="1 2">
    <name type="scientific">Spartinivicinus marinus</name>
    <dbReference type="NCBI Taxonomy" id="2994442"/>
    <lineage>
        <taxon>Bacteria</taxon>
        <taxon>Pseudomonadati</taxon>
        <taxon>Pseudomonadota</taxon>
        <taxon>Gammaproteobacteria</taxon>
        <taxon>Oceanospirillales</taxon>
        <taxon>Zooshikellaceae</taxon>
        <taxon>Spartinivicinus</taxon>
    </lineage>
</organism>
<gene>
    <name evidence="1" type="ORF">H0A36_25255</name>
</gene>
<evidence type="ECO:0000313" key="2">
    <source>
        <dbReference type="Proteomes" id="UP000569732"/>
    </source>
</evidence>
<evidence type="ECO:0000313" key="1">
    <source>
        <dbReference type="EMBL" id="NYZ69332.1"/>
    </source>
</evidence>
<dbReference type="Proteomes" id="UP000569732">
    <property type="component" value="Unassembled WGS sequence"/>
</dbReference>
<reference evidence="1 2" key="1">
    <citation type="submission" date="2020-07" db="EMBL/GenBank/DDBJ databases">
        <title>Endozoicomonas sp. nov., isolated from sediment.</title>
        <authorList>
            <person name="Gu T."/>
        </authorList>
    </citation>
    <scope>NUCLEOTIDE SEQUENCE [LARGE SCALE GENOMIC DNA]</scope>
    <source>
        <strain evidence="1 2">SM1973</strain>
    </source>
</reference>
<protein>
    <submittedName>
        <fullName evidence="1">Uncharacterized protein</fullName>
    </submittedName>
</protein>
<dbReference type="RefSeq" id="WP_180571327.1">
    <property type="nucleotide sequence ID" value="NZ_JACCKB010000075.1"/>
</dbReference>
<sequence>MIVMLRYCHYHAQVFIHQSQFIPILESLCYHRCDINEQSQQPFIIDEFKQLGFSVGFDRQGNMNQLVLINAPDADIDDLLIPIAPYVESGSFIELSVCPDSLDLSDSFTVHRWQFTGHGVSKQQFMVMQTLCSTASCCHQKYKESLSVAA</sequence>
<proteinExistence type="predicted"/>